<sequence>MGYRGPPIISNGILGFPTHRQYTLGFHRLANLYPNPNAHDSSSFAYYNYRILGFQNKPPIEPQDRLITIMIYRCFKVSGSADYNCNMFWFQTPARPWGSAITLM</sequence>
<reference evidence="2" key="1">
    <citation type="submission" date="2021-01" db="EMBL/GenBank/DDBJ databases">
        <title>Caligus Genome Assembly.</title>
        <authorList>
            <person name="Gallardo-Escarate C."/>
        </authorList>
    </citation>
    <scope>NUCLEOTIDE SEQUENCE [LARGE SCALE GENOMIC DNA]</scope>
</reference>
<accession>A0A7T8H217</accession>
<protein>
    <submittedName>
        <fullName evidence="1">Uncharacterized protein</fullName>
    </submittedName>
</protein>
<organism evidence="1 2">
    <name type="scientific">Caligus rogercresseyi</name>
    <name type="common">Sea louse</name>
    <dbReference type="NCBI Taxonomy" id="217165"/>
    <lineage>
        <taxon>Eukaryota</taxon>
        <taxon>Metazoa</taxon>
        <taxon>Ecdysozoa</taxon>
        <taxon>Arthropoda</taxon>
        <taxon>Crustacea</taxon>
        <taxon>Multicrustacea</taxon>
        <taxon>Hexanauplia</taxon>
        <taxon>Copepoda</taxon>
        <taxon>Siphonostomatoida</taxon>
        <taxon>Caligidae</taxon>
        <taxon>Caligus</taxon>
    </lineage>
</organism>
<dbReference type="Proteomes" id="UP000595437">
    <property type="component" value="Chromosome 11"/>
</dbReference>
<dbReference type="AlphaFoldDB" id="A0A7T8H217"/>
<evidence type="ECO:0000313" key="1">
    <source>
        <dbReference type="EMBL" id="QQP42003.1"/>
    </source>
</evidence>
<dbReference type="EMBL" id="CP045900">
    <property type="protein sequence ID" value="QQP42003.1"/>
    <property type="molecule type" value="Genomic_DNA"/>
</dbReference>
<evidence type="ECO:0000313" key="2">
    <source>
        <dbReference type="Proteomes" id="UP000595437"/>
    </source>
</evidence>
<proteinExistence type="predicted"/>
<keyword evidence="2" id="KW-1185">Reference proteome</keyword>
<feature type="non-terminal residue" evidence="1">
    <location>
        <position position="104"/>
    </location>
</feature>
<name>A0A7T8H217_CALRO</name>
<gene>
    <name evidence="1" type="ORF">FKW44_016538</name>
</gene>